<dbReference type="RefSeq" id="WP_121990760.1">
    <property type="nucleotide sequence ID" value="NZ_OUNR01000021.1"/>
</dbReference>
<dbReference type="EMBL" id="OUNR01000021">
    <property type="protein sequence ID" value="SPP66614.1"/>
    <property type="molecule type" value="Genomic_DNA"/>
</dbReference>
<keyword evidence="3" id="KW-1185">Reference proteome</keyword>
<sequence length="187" mass="21247">MVDGLDQFLAFIGAVVCLVVLTRGLYRLWQLRMSGWLDALNARVARVYWKVPKRTLVVLPAQAANVWWEMGQKDGAPCMQVVGEFFFTNISAEPVLVPKTSLVVYGARYWFIPTSHRVEGNILVRQAQGYLYGHTDIPSRGLTEGRADWLILPPVRQKGELLQGRACFIDGYGNEHWTPMISFAYRE</sequence>
<name>A0A330LBF2_9BACT</name>
<reference evidence="3" key="1">
    <citation type="submission" date="2018-04" db="EMBL/GenBank/DDBJ databases">
        <authorList>
            <person name="Lucker S."/>
            <person name="Sakoula D."/>
        </authorList>
    </citation>
    <scope>NUCLEOTIDE SEQUENCE [LARGE SCALE GENOMIC DNA]</scope>
</reference>
<proteinExistence type="predicted"/>
<evidence type="ECO:0000313" key="2">
    <source>
        <dbReference type="EMBL" id="SPP66614.1"/>
    </source>
</evidence>
<dbReference type="AlphaFoldDB" id="A0A330LBF2"/>
<evidence type="ECO:0000256" key="1">
    <source>
        <dbReference type="SAM" id="Phobius"/>
    </source>
</evidence>
<gene>
    <name evidence="2" type="ORF">NITLEN_80038</name>
</gene>
<keyword evidence="1" id="KW-0812">Transmembrane</keyword>
<protein>
    <submittedName>
        <fullName evidence="2">Uncharacterized protein</fullName>
    </submittedName>
</protein>
<accession>A0A330LBF2</accession>
<dbReference type="Proteomes" id="UP000248168">
    <property type="component" value="Unassembled WGS sequence"/>
</dbReference>
<keyword evidence="1" id="KW-1133">Transmembrane helix</keyword>
<evidence type="ECO:0000313" key="3">
    <source>
        <dbReference type="Proteomes" id="UP000248168"/>
    </source>
</evidence>
<organism evidence="2 3">
    <name type="scientific">Nitrospira lenta</name>
    <dbReference type="NCBI Taxonomy" id="1436998"/>
    <lineage>
        <taxon>Bacteria</taxon>
        <taxon>Pseudomonadati</taxon>
        <taxon>Nitrospirota</taxon>
        <taxon>Nitrospiria</taxon>
        <taxon>Nitrospirales</taxon>
        <taxon>Nitrospiraceae</taxon>
        <taxon>Nitrospira</taxon>
    </lineage>
</organism>
<keyword evidence="1" id="KW-0472">Membrane</keyword>
<feature type="transmembrane region" description="Helical" evidence="1">
    <location>
        <begin position="6"/>
        <end position="26"/>
    </location>
</feature>
<dbReference type="InParanoid" id="A0A330LBF2"/>